<gene>
    <name evidence="2" type="ORF">HGA03_18095</name>
</gene>
<protein>
    <submittedName>
        <fullName evidence="2">Choice-of-anchor G family protein</fullName>
    </submittedName>
</protein>
<dbReference type="AlphaFoldDB" id="A0A7X6KYS4"/>
<feature type="compositionally biased region" description="Basic residues" evidence="1">
    <location>
        <begin position="19"/>
        <end position="31"/>
    </location>
</feature>
<keyword evidence="3" id="KW-1185">Reference proteome</keyword>
<evidence type="ECO:0000256" key="1">
    <source>
        <dbReference type="SAM" id="MobiDB-lite"/>
    </source>
</evidence>
<evidence type="ECO:0000313" key="2">
    <source>
        <dbReference type="EMBL" id="NKY24575.1"/>
    </source>
</evidence>
<reference evidence="2 3" key="1">
    <citation type="submission" date="2020-04" db="EMBL/GenBank/DDBJ databases">
        <title>MicrobeNet Type strains.</title>
        <authorList>
            <person name="Nicholson A.C."/>
        </authorList>
    </citation>
    <scope>NUCLEOTIDE SEQUENCE [LARGE SCALE GENOMIC DNA]</scope>
    <source>
        <strain evidence="2 3">ATCC BAA-788</strain>
    </source>
</reference>
<accession>A0A7X6KYS4</accession>
<dbReference type="NCBIfam" id="NF033766">
    <property type="entry name" value="choice_anch_G"/>
    <property type="match status" value="1"/>
</dbReference>
<feature type="region of interest" description="Disordered" evidence="1">
    <location>
        <begin position="1"/>
        <end position="31"/>
    </location>
</feature>
<comment type="caution">
    <text evidence="2">The sequence shown here is derived from an EMBL/GenBank/DDBJ whole genome shotgun (WGS) entry which is preliminary data.</text>
</comment>
<organism evidence="2 3">
    <name type="scientific">Cellulomonas denverensis</name>
    <dbReference type="NCBI Taxonomy" id="264297"/>
    <lineage>
        <taxon>Bacteria</taxon>
        <taxon>Bacillati</taxon>
        <taxon>Actinomycetota</taxon>
        <taxon>Actinomycetes</taxon>
        <taxon>Micrococcales</taxon>
        <taxon>Cellulomonadaceae</taxon>
        <taxon>Cellulomonas</taxon>
    </lineage>
</organism>
<dbReference type="EMBL" id="JAAXOX010000018">
    <property type="protein sequence ID" value="NKY24575.1"/>
    <property type="molecule type" value="Genomic_DNA"/>
</dbReference>
<dbReference type="RefSeq" id="WP_168631698.1">
    <property type="nucleotide sequence ID" value="NZ_BONL01000031.1"/>
</dbReference>
<proteinExistence type="predicted"/>
<evidence type="ECO:0000313" key="3">
    <source>
        <dbReference type="Proteomes" id="UP000581206"/>
    </source>
</evidence>
<name>A0A7X6KYS4_9CELL</name>
<dbReference type="Proteomes" id="UP000581206">
    <property type="component" value="Unassembled WGS sequence"/>
</dbReference>
<sequence length="604" mass="59282">MNRWRQAGPEPLGSGPVDRRRRAGPGRRGARRRRAALGLLAALTAALTLHGPLTPQLTDAAWTDREYLTGTLGTRSTWCDTGLYRTTARGQLFAGTVGSGSTDSGVAPLRVTQTGSAVSATPAGATGTAPNAFVSPVSASALQAGSATLESAVTFGAVTPAQANQYGSAASTGLVTGGSGAVSNAGVLDAATQSAGSGLPDLATVDLRALVTPALLTSALGATAATDVTGGLRLIPGTVASTTTRDACISRDTTTRAYGVSGLRLEADSTALRAVATQTTAAATAIQNSLTSGGAVASGTAANVNTVFRTRQDLLNLLTPGTSTGTLTLSLAVNVPAAVAGLTGQTLGAGGPVQLNLATGRMTVDVAALTSSTAGVNGLAPNTEVLTAAIMSAAAGSVGTLLPAYQSAVLAAISTALNTSVATLRVDTTVSLLGLGLVTEPTSVTYTGTLNQLRAQQGGTVGVSVGVNNACGLVTTAACTSIRNSLNSASGQADLRAAVANALTSTIYGTGTTTPMPAQGQVVAAVSAAQSTLQSLLTALPAAVSAQVNVQADVTSPAARPVTVLDPGELGVTALRIGAVPAGRTAWLAFGSSAAGPNVYLPGA</sequence>
<dbReference type="InterPro" id="IPR047900">
    <property type="entry name" value="Choice_anch_G"/>
</dbReference>